<accession>A0ABQ6FJQ6</accession>
<feature type="compositionally biased region" description="Basic and acidic residues" evidence="1">
    <location>
        <begin position="209"/>
        <end position="219"/>
    </location>
</feature>
<dbReference type="PANTHER" id="PTHR36172:SF1">
    <property type="entry name" value="RESOLVASE-RELATED"/>
    <property type="match status" value="1"/>
</dbReference>
<dbReference type="SUPFAM" id="SSF46955">
    <property type="entry name" value="Putative DNA-binding domain"/>
    <property type="match status" value="1"/>
</dbReference>
<evidence type="ECO:0000313" key="4">
    <source>
        <dbReference type="Proteomes" id="UP001344906"/>
    </source>
</evidence>
<evidence type="ECO:0000256" key="1">
    <source>
        <dbReference type="SAM" id="MobiDB-lite"/>
    </source>
</evidence>
<protein>
    <recommendedName>
        <fullName evidence="2">HTH merR-type domain-containing protein</fullName>
    </recommendedName>
</protein>
<dbReference type="Gene3D" id="3.40.50.1390">
    <property type="entry name" value="Resolvase, N-terminal catalytic domain"/>
    <property type="match status" value="1"/>
</dbReference>
<dbReference type="PROSITE" id="PS50937">
    <property type="entry name" value="HTH_MERR_2"/>
    <property type="match status" value="1"/>
</dbReference>
<dbReference type="Pfam" id="PF13411">
    <property type="entry name" value="MerR_1"/>
    <property type="match status" value="1"/>
</dbReference>
<dbReference type="InterPro" id="IPR036162">
    <property type="entry name" value="Resolvase-like_N_sf"/>
</dbReference>
<dbReference type="Gene3D" id="1.10.1660.10">
    <property type="match status" value="1"/>
</dbReference>
<dbReference type="CDD" id="cd03769">
    <property type="entry name" value="SR_IS607_transposase_like"/>
    <property type="match status" value="1"/>
</dbReference>
<proteinExistence type="predicted"/>
<dbReference type="InterPro" id="IPR051491">
    <property type="entry name" value="Recombinase/Transposase-rel"/>
</dbReference>
<dbReference type="InterPro" id="IPR006119">
    <property type="entry name" value="Resolv_N"/>
</dbReference>
<keyword evidence="4" id="KW-1185">Reference proteome</keyword>
<feature type="domain" description="HTH merR-type" evidence="2">
    <location>
        <begin position="13"/>
        <end position="56"/>
    </location>
</feature>
<sequence>MKWCVYVCYTTRMYTTGEFAKRIGVVPKTLQRWDREGRLKAHRTVTNQRYYTDEDLSMVLGLEKTAKKKRCVVYCRVSSPAQKPDLLKQRHHLEQFCIARGLVVDEWIEEIGGGLNFQRKKFLTVLDDIVAGEIGSLVIAHKDRLVRFGFPLIEHLCVMHQCDLIVLNTQSLSPEQELTQDVLTILQCFSSRLYGLRNYRKTVKEALAHGNHGSDHDQSPQDSSAPNA</sequence>
<feature type="region of interest" description="Disordered" evidence="1">
    <location>
        <begin position="209"/>
        <end position="228"/>
    </location>
</feature>
<organism evidence="3 4">
    <name type="scientific">Dictyobacter halimunensis</name>
    <dbReference type="NCBI Taxonomy" id="3026934"/>
    <lineage>
        <taxon>Bacteria</taxon>
        <taxon>Bacillati</taxon>
        <taxon>Chloroflexota</taxon>
        <taxon>Ktedonobacteria</taxon>
        <taxon>Ktedonobacterales</taxon>
        <taxon>Dictyobacteraceae</taxon>
        <taxon>Dictyobacter</taxon>
    </lineage>
</organism>
<evidence type="ECO:0000313" key="3">
    <source>
        <dbReference type="EMBL" id="GLV53885.1"/>
    </source>
</evidence>
<dbReference type="Gene3D" id="1.10.287.2170">
    <property type="match status" value="1"/>
</dbReference>
<dbReference type="SUPFAM" id="SSF53041">
    <property type="entry name" value="Resolvase-like"/>
    <property type="match status" value="1"/>
</dbReference>
<dbReference type="InterPro" id="IPR048046">
    <property type="entry name" value="Transpos_IS607"/>
</dbReference>
<comment type="caution">
    <text evidence="3">The sequence shown here is derived from an EMBL/GenBank/DDBJ whole genome shotgun (WGS) entry which is preliminary data.</text>
</comment>
<name>A0ABQ6FJQ6_9CHLR</name>
<dbReference type="InterPro" id="IPR009061">
    <property type="entry name" value="DNA-bd_dom_put_sf"/>
</dbReference>
<dbReference type="InterPro" id="IPR041718">
    <property type="entry name" value="IS607_transposase-like"/>
</dbReference>
<dbReference type="CDD" id="cd04762">
    <property type="entry name" value="HTH_MerR-trunc"/>
    <property type="match status" value="1"/>
</dbReference>
<gene>
    <name evidence="3" type="ORF">KDH_07360</name>
</gene>
<dbReference type="SMART" id="SM00857">
    <property type="entry name" value="Resolvase"/>
    <property type="match status" value="1"/>
</dbReference>
<dbReference type="EMBL" id="BSRI01000001">
    <property type="protein sequence ID" value="GLV53885.1"/>
    <property type="molecule type" value="Genomic_DNA"/>
</dbReference>
<reference evidence="3 4" key="1">
    <citation type="submission" date="2023-02" db="EMBL/GenBank/DDBJ databases">
        <title>Dictyobacter halimunensis sp. nov., a new member of the class Ktedonobacteria from forest soil in a geothermal area.</title>
        <authorList>
            <person name="Rachmania M.K."/>
            <person name="Ningsih F."/>
            <person name="Sakai Y."/>
            <person name="Yabe S."/>
            <person name="Yokota A."/>
            <person name="Sjamsuridzal W."/>
        </authorList>
    </citation>
    <scope>NUCLEOTIDE SEQUENCE [LARGE SCALE GENOMIC DNA]</scope>
    <source>
        <strain evidence="3 4">S3.2.2.5</strain>
    </source>
</reference>
<dbReference type="NCBIfam" id="NF033518">
    <property type="entry name" value="transpos_IS607"/>
    <property type="match status" value="1"/>
</dbReference>
<dbReference type="InterPro" id="IPR000551">
    <property type="entry name" value="MerR-type_HTH_dom"/>
</dbReference>
<dbReference type="Proteomes" id="UP001344906">
    <property type="component" value="Unassembled WGS sequence"/>
</dbReference>
<evidence type="ECO:0000259" key="2">
    <source>
        <dbReference type="PROSITE" id="PS50937"/>
    </source>
</evidence>
<dbReference type="Pfam" id="PF00239">
    <property type="entry name" value="Resolvase"/>
    <property type="match status" value="1"/>
</dbReference>
<dbReference type="PANTHER" id="PTHR36172">
    <property type="match status" value="1"/>
</dbReference>